<keyword evidence="3" id="KW-1185">Reference proteome</keyword>
<dbReference type="AlphaFoldDB" id="A0A2U3AKA7"/>
<dbReference type="Pfam" id="PF00583">
    <property type="entry name" value="Acetyltransf_1"/>
    <property type="match status" value="1"/>
</dbReference>
<name>A0A2U3AKA7_9BACL</name>
<gene>
    <name evidence="2" type="ORF">DEX24_11005</name>
</gene>
<reference evidence="2 3" key="1">
    <citation type="submission" date="2018-05" db="EMBL/GenBank/DDBJ databases">
        <title>Kurthia sibirica genome sequence.</title>
        <authorList>
            <person name="Maclea K.S."/>
            <person name="Goen A.E."/>
        </authorList>
    </citation>
    <scope>NUCLEOTIDE SEQUENCE [LARGE SCALE GENOMIC DNA]</scope>
    <source>
        <strain evidence="2 3">ATCC 49154</strain>
    </source>
</reference>
<dbReference type="CDD" id="cd04301">
    <property type="entry name" value="NAT_SF"/>
    <property type="match status" value="1"/>
</dbReference>
<dbReference type="PANTHER" id="PTHR43415">
    <property type="entry name" value="SPERMIDINE N(1)-ACETYLTRANSFERASE"/>
    <property type="match status" value="1"/>
</dbReference>
<evidence type="ECO:0000313" key="2">
    <source>
        <dbReference type="EMBL" id="PWI24934.1"/>
    </source>
</evidence>
<dbReference type="InterPro" id="IPR016181">
    <property type="entry name" value="Acyl_CoA_acyltransferase"/>
</dbReference>
<dbReference type="PROSITE" id="PS51186">
    <property type="entry name" value="GNAT"/>
    <property type="match status" value="1"/>
</dbReference>
<dbReference type="Gene3D" id="3.40.630.30">
    <property type="match status" value="1"/>
</dbReference>
<organism evidence="2 3">
    <name type="scientific">Kurthia sibirica</name>
    <dbReference type="NCBI Taxonomy" id="202750"/>
    <lineage>
        <taxon>Bacteria</taxon>
        <taxon>Bacillati</taxon>
        <taxon>Bacillota</taxon>
        <taxon>Bacilli</taxon>
        <taxon>Bacillales</taxon>
        <taxon>Caryophanaceae</taxon>
        <taxon>Kurthia</taxon>
    </lineage>
</organism>
<protein>
    <submittedName>
        <fullName evidence="2">N-acetyltransferase</fullName>
    </submittedName>
</protein>
<dbReference type="RefSeq" id="WP_109306477.1">
    <property type="nucleotide sequence ID" value="NZ_BJUF01000005.1"/>
</dbReference>
<sequence>MNINIEKKYIPLANYFNATTEAAFKLSFTEIETIIGQKLPNAAYLNQSWWKKTKPPLQHYLAWTSNGYIVSKVQPGYFIHFEKPQHTITDKLYHTEDKQCTFIIRPAELDDARNILNLQDQFSLDNSIFFCDHMTIPHTTQSLRKKISQWHSSKSGHLLTAIVDGSIGGIIQVVGNASPAMAHRAEINIGILPQYETQHIDLALLETAEQWARQNGINRLELSVLKAQNRTIKRFEKFGFSIEGIRQNALFIDGRYEDEFYMGKVLL</sequence>
<dbReference type="Pfam" id="PF24698">
    <property type="entry name" value="DUF7662"/>
    <property type="match status" value="1"/>
</dbReference>
<dbReference type="Proteomes" id="UP000245938">
    <property type="component" value="Unassembled WGS sequence"/>
</dbReference>
<dbReference type="InterPro" id="IPR056079">
    <property type="entry name" value="DUF7662"/>
</dbReference>
<evidence type="ECO:0000259" key="1">
    <source>
        <dbReference type="PROSITE" id="PS51186"/>
    </source>
</evidence>
<evidence type="ECO:0000313" key="3">
    <source>
        <dbReference type="Proteomes" id="UP000245938"/>
    </source>
</evidence>
<proteinExistence type="predicted"/>
<dbReference type="InterPro" id="IPR000182">
    <property type="entry name" value="GNAT_dom"/>
</dbReference>
<keyword evidence="2" id="KW-0808">Transferase</keyword>
<comment type="caution">
    <text evidence="2">The sequence shown here is derived from an EMBL/GenBank/DDBJ whole genome shotgun (WGS) entry which is preliminary data.</text>
</comment>
<dbReference type="PANTHER" id="PTHR43415:SF3">
    <property type="entry name" value="GNAT-FAMILY ACETYLTRANSFERASE"/>
    <property type="match status" value="1"/>
</dbReference>
<dbReference type="EMBL" id="QFVR01000014">
    <property type="protein sequence ID" value="PWI24934.1"/>
    <property type="molecule type" value="Genomic_DNA"/>
</dbReference>
<feature type="domain" description="N-acetyltransferase" evidence="1">
    <location>
        <begin position="102"/>
        <end position="267"/>
    </location>
</feature>
<dbReference type="SUPFAM" id="SSF55729">
    <property type="entry name" value="Acyl-CoA N-acyltransferases (Nat)"/>
    <property type="match status" value="1"/>
</dbReference>
<dbReference type="GO" id="GO:0016747">
    <property type="term" value="F:acyltransferase activity, transferring groups other than amino-acyl groups"/>
    <property type="evidence" value="ECO:0007669"/>
    <property type="project" value="InterPro"/>
</dbReference>
<accession>A0A2U3AKA7</accession>
<dbReference type="OrthoDB" id="9773249at2"/>